<gene>
    <name evidence="1" type="ORF">B6D06_04075</name>
</gene>
<protein>
    <recommendedName>
        <fullName evidence="3">Pyridoxamine 5'-phosphate oxidase putative domain-containing protein</fullName>
    </recommendedName>
</protein>
<dbReference type="OrthoDB" id="8447155at2"/>
<dbReference type="PIRSF" id="PIRSF009554">
    <property type="entry name" value="UCP009554"/>
    <property type="match status" value="1"/>
</dbReference>
<dbReference type="RefSeq" id="WP_086320297.1">
    <property type="nucleotide sequence ID" value="NZ_NASK01000086.1"/>
</dbReference>
<dbReference type="Gene3D" id="2.30.110.10">
    <property type="entry name" value="Electron Transport, Fmn-binding Protein, Chain A"/>
    <property type="match status" value="1"/>
</dbReference>
<dbReference type="EMBL" id="NASK01000086">
    <property type="protein sequence ID" value="OTQ50500.1"/>
    <property type="molecule type" value="Genomic_DNA"/>
</dbReference>
<sequence length="149" mass="17282">MKKSESKITQFIQQQHVVNLCVILANNQPWACNAFYVFDKENWCLYFLSELKTKHAQAMLHNPNVAGTISINPKSITKIQGIQFSAIAEQLIDNKASNAYKLYYSAFPFARVMKAPIWSLRLQEIKMTNNLLGFAHKSYWQRDENLKDH</sequence>
<organism evidence="1 2">
    <name type="scientific">Gilliamella apis</name>
    <dbReference type="NCBI Taxonomy" id="1970738"/>
    <lineage>
        <taxon>Bacteria</taxon>
        <taxon>Pseudomonadati</taxon>
        <taxon>Pseudomonadota</taxon>
        <taxon>Gammaproteobacteria</taxon>
        <taxon>Orbales</taxon>
        <taxon>Orbaceae</taxon>
        <taxon>Gilliamella</taxon>
    </lineage>
</organism>
<accession>A0A242NVD2</accession>
<reference evidence="1 2" key="1">
    <citation type="submission" date="2017-03" db="EMBL/GenBank/DDBJ databases">
        <title>Comparative genomics of honeybee gut symbionts reveal geographically distinct and subgroup specific antibiotic resistance.</title>
        <authorList>
            <person name="Ludvigsen J."/>
            <person name="Porcellato D."/>
            <person name="Labee-Lund T.M."/>
            <person name="Amdam G.V."/>
            <person name="Rudi K."/>
        </authorList>
    </citation>
    <scope>NUCLEOTIDE SEQUENCE [LARGE SCALE GENOMIC DNA]</scope>
    <source>
        <strain evidence="1 2">A-4-12</strain>
    </source>
</reference>
<dbReference type="InterPro" id="IPR011194">
    <property type="entry name" value="UPF0306"/>
</dbReference>
<evidence type="ECO:0008006" key="3">
    <source>
        <dbReference type="Google" id="ProtNLM"/>
    </source>
</evidence>
<dbReference type="AlphaFoldDB" id="A0A242NVD2"/>
<dbReference type="SUPFAM" id="SSF50475">
    <property type="entry name" value="FMN-binding split barrel"/>
    <property type="match status" value="1"/>
</dbReference>
<name>A0A242NVD2_9GAMM</name>
<evidence type="ECO:0000313" key="1">
    <source>
        <dbReference type="EMBL" id="OTQ50500.1"/>
    </source>
</evidence>
<dbReference type="InterPro" id="IPR012349">
    <property type="entry name" value="Split_barrel_FMN-bd"/>
</dbReference>
<evidence type="ECO:0000313" key="2">
    <source>
        <dbReference type="Proteomes" id="UP000194968"/>
    </source>
</evidence>
<proteinExistence type="predicted"/>
<dbReference type="Proteomes" id="UP000194968">
    <property type="component" value="Unassembled WGS sequence"/>
</dbReference>
<comment type="caution">
    <text evidence="1">The sequence shown here is derived from an EMBL/GenBank/DDBJ whole genome shotgun (WGS) entry which is preliminary data.</text>
</comment>